<proteinExistence type="predicted"/>
<keyword evidence="1" id="KW-1133">Transmembrane helix</keyword>
<dbReference type="Proteomes" id="UP001492380">
    <property type="component" value="Unassembled WGS sequence"/>
</dbReference>
<feature type="transmembrane region" description="Helical" evidence="1">
    <location>
        <begin position="26"/>
        <end position="46"/>
    </location>
</feature>
<keyword evidence="1" id="KW-0472">Membrane</keyword>
<keyword evidence="3" id="KW-1185">Reference proteome</keyword>
<reference evidence="2 3" key="1">
    <citation type="submission" date="2024-04" db="EMBL/GenBank/DDBJ databases">
        <title>Phyllosticta paracitricarpa is synonymous to the EU quarantine fungus P. citricarpa based on phylogenomic analyses.</title>
        <authorList>
            <consortium name="Lawrence Berkeley National Laboratory"/>
            <person name="Van Ingen-Buijs V.A."/>
            <person name="Van Westerhoven A.C."/>
            <person name="Haridas S."/>
            <person name="Skiadas P."/>
            <person name="Martin F."/>
            <person name="Groenewald J.Z."/>
            <person name="Crous P.W."/>
            <person name="Seidl M.F."/>
        </authorList>
    </citation>
    <scope>NUCLEOTIDE SEQUENCE [LARGE SCALE GENOMIC DNA]</scope>
    <source>
        <strain evidence="2 3">CBS 123374</strain>
    </source>
</reference>
<name>A0ABR1Z079_9PEZI</name>
<accession>A0ABR1Z079</accession>
<sequence length="100" mass="11492">MIDEDSLLFCCLSTQAWEALHDRRGLFAFLLPLLLFPFYTSMRGVFSRTGKVFNRVPTEFEFGLRPFDFLLSVVRRPSCGLMVLCFSLFPLLIPHGLLLS</sequence>
<evidence type="ECO:0000256" key="1">
    <source>
        <dbReference type="SAM" id="Phobius"/>
    </source>
</evidence>
<protein>
    <submittedName>
        <fullName evidence="2">Uncharacterized protein</fullName>
    </submittedName>
</protein>
<dbReference type="EMBL" id="JBBWRZ010000002">
    <property type="protein sequence ID" value="KAK8244368.1"/>
    <property type="molecule type" value="Genomic_DNA"/>
</dbReference>
<evidence type="ECO:0000313" key="3">
    <source>
        <dbReference type="Proteomes" id="UP001492380"/>
    </source>
</evidence>
<feature type="transmembrane region" description="Helical" evidence="1">
    <location>
        <begin position="79"/>
        <end position="98"/>
    </location>
</feature>
<comment type="caution">
    <text evidence="2">The sequence shown here is derived from an EMBL/GenBank/DDBJ whole genome shotgun (WGS) entry which is preliminary data.</text>
</comment>
<gene>
    <name evidence="2" type="ORF">HDK90DRAFT_153827</name>
</gene>
<evidence type="ECO:0000313" key="2">
    <source>
        <dbReference type="EMBL" id="KAK8244368.1"/>
    </source>
</evidence>
<keyword evidence="1" id="KW-0812">Transmembrane</keyword>
<organism evidence="2 3">
    <name type="scientific">Phyllosticta capitalensis</name>
    <dbReference type="NCBI Taxonomy" id="121624"/>
    <lineage>
        <taxon>Eukaryota</taxon>
        <taxon>Fungi</taxon>
        <taxon>Dikarya</taxon>
        <taxon>Ascomycota</taxon>
        <taxon>Pezizomycotina</taxon>
        <taxon>Dothideomycetes</taxon>
        <taxon>Dothideomycetes incertae sedis</taxon>
        <taxon>Botryosphaeriales</taxon>
        <taxon>Phyllostictaceae</taxon>
        <taxon>Phyllosticta</taxon>
    </lineage>
</organism>